<dbReference type="EMBL" id="CP165626">
    <property type="protein sequence ID" value="XDU99744.1"/>
    <property type="molecule type" value="Genomic_DNA"/>
</dbReference>
<dbReference type="RefSeq" id="WP_369769723.1">
    <property type="nucleotide sequence ID" value="NZ_CP165626.1"/>
</dbReference>
<gene>
    <name evidence="1" type="ORF">AB3G39_05105</name>
</gene>
<proteinExistence type="predicted"/>
<sequence length="241" mass="27563">MRTNNTFLFFICLFTQIIFGQVSNEKKIHGLITADSTSVEGINIVNLTTDKATSSNKDGVFHLFVKDGDLLAFSAVNLVTLRRRISKEDILKENVSVKMLANSIPLKEVVVNENSQINAENLGIIPEGQKKYTPAERKLYTSRSGLLDRPLNWMSGRTAMLKKEVAVEYKEQLMNKLEYLFEDKYYIETLKIPEEYIKGFQYYCVENTDFAAALKSKNKTLSMFLIITLAEKYNKIITDEN</sequence>
<evidence type="ECO:0000313" key="1">
    <source>
        <dbReference type="EMBL" id="XDU99744.1"/>
    </source>
</evidence>
<accession>A0AB39WE20</accession>
<organism evidence="1">
    <name type="scientific">Flavobacterium sp. WC2416</name>
    <dbReference type="NCBI Taxonomy" id="3234141"/>
    <lineage>
        <taxon>Bacteria</taxon>
        <taxon>Pseudomonadati</taxon>
        <taxon>Bacteroidota</taxon>
        <taxon>Flavobacteriia</taxon>
        <taxon>Flavobacteriales</taxon>
        <taxon>Flavobacteriaceae</taxon>
        <taxon>Flavobacterium</taxon>
    </lineage>
</organism>
<dbReference type="AlphaFoldDB" id="A0AB39WE20"/>
<name>A0AB39WE20_9FLAO</name>
<reference evidence="1" key="1">
    <citation type="submission" date="2024-07" db="EMBL/GenBank/DDBJ databases">
        <authorList>
            <person name="Biller S.J."/>
        </authorList>
    </citation>
    <scope>NUCLEOTIDE SEQUENCE</scope>
    <source>
        <strain evidence="1">WC2416</strain>
    </source>
</reference>
<evidence type="ECO:0008006" key="2">
    <source>
        <dbReference type="Google" id="ProtNLM"/>
    </source>
</evidence>
<protein>
    <recommendedName>
        <fullName evidence="2">Carboxypeptidase-like regulatory domain-containing protein</fullName>
    </recommendedName>
</protein>